<dbReference type="OrthoDB" id="95970at2157"/>
<dbReference type="HOGENOM" id="CLU_902000_0_0_2"/>
<proteinExistence type="predicted"/>
<dbReference type="Proteomes" id="UP000029980">
    <property type="component" value="Chromosome"/>
</dbReference>
<protein>
    <submittedName>
        <fullName evidence="1">Uncharacterized protein</fullName>
    </submittedName>
</protein>
<reference evidence="1 2" key="1">
    <citation type="journal article" date="2015" name="Int. J. Syst. Evol. Microbiol.">
        <title>Thermococcus eurythermalis sp. nov., a conditional piezophilic hyperthermophilic archaeon with a wide temperature range isolated from an oil-immersed chimney in the Guaymas Basin.</title>
        <authorList>
            <person name="Zhao W."/>
            <person name="Zeng X."/>
            <person name="Xiao X."/>
        </authorList>
    </citation>
    <scope>NUCLEOTIDE SEQUENCE [LARGE SCALE GENOMIC DNA]</scope>
    <source>
        <strain evidence="1 2">A501</strain>
    </source>
</reference>
<dbReference type="STRING" id="1505907.TEU_07585"/>
<dbReference type="EMBL" id="CP008887">
    <property type="protein sequence ID" value="AIU70203.1"/>
    <property type="molecule type" value="Genomic_DNA"/>
</dbReference>
<evidence type="ECO:0000313" key="2">
    <source>
        <dbReference type="Proteomes" id="UP000029980"/>
    </source>
</evidence>
<dbReference type="KEGG" id="teu:TEU_07585"/>
<sequence>MYKVKETLDDVLTLQVKSIDLPRNGVIDSMALLAKIPLHNGGGSDATVSMEDVLKAINEIRVVSDGNVIHYALRGTDIAYLNIYDTHGKALSLDGQITVPAGGTKDVTFLIMLDAGQIHALLKDQLQIRVDWNTSISTNVSVSDASIKVTLDKKVYESAQEYVMTYPAGEYGEVFIEEPKVYAIEKSFNALGELTEVFELPVGSVLKRALLVFYNDAGERADIVDKYALVRTRPARIQLYKIDYETSRELDKVQYKLPAVPAGMTMFDYDREVVFGGLDLRESPSGTFKIALKTTASGKLRYISHEIVPQVIRV</sequence>
<accession>A0A097QUS5</accession>
<dbReference type="AlphaFoldDB" id="A0A097QUS5"/>
<name>A0A097QUS5_9EURY</name>
<dbReference type="GeneID" id="25153297"/>
<organism evidence="1 2">
    <name type="scientific">Thermococcus eurythermalis</name>
    <dbReference type="NCBI Taxonomy" id="1505907"/>
    <lineage>
        <taxon>Archaea</taxon>
        <taxon>Methanobacteriati</taxon>
        <taxon>Methanobacteriota</taxon>
        <taxon>Thermococci</taxon>
        <taxon>Thermococcales</taxon>
        <taxon>Thermococcaceae</taxon>
        <taxon>Thermococcus</taxon>
    </lineage>
</organism>
<dbReference type="RefSeq" id="WP_050003177.1">
    <property type="nucleotide sequence ID" value="NZ_CP008887.1"/>
</dbReference>
<evidence type="ECO:0000313" key="1">
    <source>
        <dbReference type="EMBL" id="AIU70203.1"/>
    </source>
</evidence>
<gene>
    <name evidence="1" type="ORF">TEU_07585</name>
</gene>
<keyword evidence="2" id="KW-1185">Reference proteome</keyword>